<dbReference type="PANTHER" id="PTHR37984:SF5">
    <property type="entry name" value="PROTEIN NYNRIN-LIKE"/>
    <property type="match status" value="1"/>
</dbReference>
<dbReference type="Pfam" id="PF00665">
    <property type="entry name" value="rve"/>
    <property type="match status" value="1"/>
</dbReference>
<evidence type="ECO:0000313" key="9">
    <source>
        <dbReference type="EMBL" id="CAD1580685.1"/>
    </source>
</evidence>
<dbReference type="SUPFAM" id="SSF53098">
    <property type="entry name" value="Ribonuclease H-like"/>
    <property type="match status" value="1"/>
</dbReference>
<dbReference type="Gene3D" id="1.10.340.70">
    <property type="match status" value="1"/>
</dbReference>
<dbReference type="SUPFAM" id="SSF56672">
    <property type="entry name" value="DNA/RNA polymerases"/>
    <property type="match status" value="1"/>
</dbReference>
<dbReference type="PROSITE" id="PS50994">
    <property type="entry name" value="INTEGRASE"/>
    <property type="match status" value="1"/>
</dbReference>
<dbReference type="InterPro" id="IPR043128">
    <property type="entry name" value="Rev_trsase/Diguanyl_cyclase"/>
</dbReference>
<evidence type="ECO:0000256" key="3">
    <source>
        <dbReference type="ARBA" id="ARBA00022695"/>
    </source>
</evidence>
<dbReference type="InterPro" id="IPR001584">
    <property type="entry name" value="Integrase_cat-core"/>
</dbReference>
<dbReference type="EMBL" id="CADCXW020000345">
    <property type="protein sequence ID" value="CAD1580685.1"/>
    <property type="molecule type" value="Genomic_DNA"/>
</dbReference>
<organism evidence="9">
    <name type="scientific">Bracon brevicornis</name>
    <dbReference type="NCBI Taxonomy" id="1563983"/>
    <lineage>
        <taxon>Eukaryota</taxon>
        <taxon>Metazoa</taxon>
        <taxon>Ecdysozoa</taxon>
        <taxon>Arthropoda</taxon>
        <taxon>Hexapoda</taxon>
        <taxon>Insecta</taxon>
        <taxon>Pterygota</taxon>
        <taxon>Neoptera</taxon>
        <taxon>Endopterygota</taxon>
        <taxon>Hymenoptera</taxon>
        <taxon>Apocrita</taxon>
        <taxon>Ichneumonoidea</taxon>
        <taxon>Braconidae</taxon>
        <taxon>Braconinae</taxon>
        <taxon>Bracon</taxon>
    </lineage>
</organism>
<keyword evidence="7" id="KW-0695">RNA-directed DNA polymerase</keyword>
<dbReference type="CDD" id="cd09274">
    <property type="entry name" value="RNase_HI_RT_Ty3"/>
    <property type="match status" value="1"/>
</dbReference>
<keyword evidence="5" id="KW-0255">Endonuclease</keyword>
<sequence length="635" mass="72559">MASWYRRFIPGFATTAAPLTRLMKKTETWLWSEEQAAAFEALKQHLASAPTLACPDFALPFTLQTDASNVGLGAVLTQVIDGEERVIAYASRALTAAEKKYTVTELECLAVIWSINKFWCYLEGYSFTVITDHSSLRWLHNLRNPTGRLARWALGLLEYNFEIIHRKGALHHVPDALSRAPDGESLDTETIAGLQSEDVPSELMDASPAAKPGRDRWYWKKFRNVQRAPDLFPDWKIVKELLYMHRPSDFVTLEMEDRDGWKLVLPQHQRAQAIAQCHESPQAGHLGVDKTYRRLYTSYYWPNMFRDVVAFVRHSDTCQRCKVEQAPPRGLMGRRIIQGPWDTIAADIVGPITRSKAGFSFILVVQDLFTRWVEVIPLRRATEKTIRESLEKVIISRWGTPRVFFSDNGTEFVNREIKSLMTSLGTKHETTPPYHPQANPVERVNRVLKTMLRAFIESDHRTWDEHLHDFQFAFNTAYHESLQATPAFANFGREPLPAISLKRELEGELEIVPGNVQEWVERMKPLETLRKTLVHAITESSNKQAHQYNLRCRNVEFQEGDLVMRRSHPLSSAAKQFSAALVPPFGGPFIIDKKLSKVRYSVVDFNGKAYGEVAIQDLKPYVRIIDNVLESVSGP</sequence>
<dbReference type="Gene3D" id="3.30.70.270">
    <property type="match status" value="1"/>
</dbReference>
<dbReference type="GO" id="GO:0042575">
    <property type="term" value="C:DNA polymerase complex"/>
    <property type="evidence" value="ECO:0007669"/>
    <property type="project" value="UniProtKB-ARBA"/>
</dbReference>
<dbReference type="InterPro" id="IPR012337">
    <property type="entry name" value="RNaseH-like_sf"/>
</dbReference>
<evidence type="ECO:0000259" key="8">
    <source>
        <dbReference type="PROSITE" id="PS50994"/>
    </source>
</evidence>
<reference evidence="9" key="1">
    <citation type="submission" date="2020-07" db="EMBL/GenBank/DDBJ databases">
        <authorList>
            <person name="Ferguson B K."/>
        </authorList>
    </citation>
    <scope>NUCLEOTIDE SEQUENCE</scope>
    <source>
        <strain evidence="9">L06</strain>
    </source>
</reference>
<accession>A0A6V7LWV3</accession>
<evidence type="ECO:0000256" key="4">
    <source>
        <dbReference type="ARBA" id="ARBA00022722"/>
    </source>
</evidence>
<dbReference type="InterPro" id="IPR036397">
    <property type="entry name" value="RNaseH_sf"/>
</dbReference>
<name>A0A6V7LWV3_9HYME</name>
<keyword evidence="3" id="KW-0548">Nucleotidyltransferase</keyword>
<feature type="domain" description="Integrase catalytic" evidence="8">
    <location>
        <begin position="336"/>
        <end position="494"/>
    </location>
</feature>
<dbReference type="GO" id="GO:0015074">
    <property type="term" value="P:DNA integration"/>
    <property type="evidence" value="ECO:0007669"/>
    <property type="project" value="InterPro"/>
</dbReference>
<dbReference type="InterPro" id="IPR041588">
    <property type="entry name" value="Integrase_H2C2"/>
</dbReference>
<dbReference type="FunFam" id="1.10.340.70:FF:000001">
    <property type="entry name" value="Retrovirus-related Pol polyprotein from transposon gypsy-like Protein"/>
    <property type="match status" value="1"/>
</dbReference>
<evidence type="ECO:0000256" key="1">
    <source>
        <dbReference type="ARBA" id="ARBA00012493"/>
    </source>
</evidence>
<dbReference type="FunFam" id="3.10.20.370:FF:000001">
    <property type="entry name" value="Retrovirus-related Pol polyprotein from transposon 17.6-like protein"/>
    <property type="match status" value="1"/>
</dbReference>
<dbReference type="InterPro" id="IPR050951">
    <property type="entry name" value="Retrovirus_Pol_polyprotein"/>
</dbReference>
<evidence type="ECO:0000256" key="2">
    <source>
        <dbReference type="ARBA" id="ARBA00022679"/>
    </source>
</evidence>
<dbReference type="FunFam" id="3.30.420.10:FF:000032">
    <property type="entry name" value="Retrovirus-related Pol polyprotein from transposon 297-like Protein"/>
    <property type="match status" value="1"/>
</dbReference>
<dbReference type="InterPro" id="IPR041373">
    <property type="entry name" value="RT_RNaseH"/>
</dbReference>
<keyword evidence="4" id="KW-0540">Nuclease</keyword>
<proteinExistence type="predicted"/>
<dbReference type="FunFam" id="3.30.70.270:FF:000020">
    <property type="entry name" value="Transposon Tf2-6 polyprotein-like Protein"/>
    <property type="match status" value="1"/>
</dbReference>
<dbReference type="InterPro" id="IPR043502">
    <property type="entry name" value="DNA/RNA_pol_sf"/>
</dbReference>
<evidence type="ECO:0000256" key="5">
    <source>
        <dbReference type="ARBA" id="ARBA00022759"/>
    </source>
</evidence>
<dbReference type="AlphaFoldDB" id="A0A6V7LWV3"/>
<dbReference type="PANTHER" id="PTHR37984">
    <property type="entry name" value="PROTEIN CBG26694"/>
    <property type="match status" value="1"/>
</dbReference>
<keyword evidence="6" id="KW-0378">Hydrolase</keyword>
<dbReference type="GO" id="GO:0003676">
    <property type="term" value="F:nucleic acid binding"/>
    <property type="evidence" value="ECO:0007669"/>
    <property type="project" value="InterPro"/>
</dbReference>
<dbReference type="Pfam" id="PF17917">
    <property type="entry name" value="RT_RNaseH"/>
    <property type="match status" value="1"/>
</dbReference>
<dbReference type="EC" id="2.7.7.49" evidence="1"/>
<protein>
    <recommendedName>
        <fullName evidence="1">RNA-directed DNA polymerase</fullName>
        <ecNumber evidence="1">2.7.7.49</ecNumber>
    </recommendedName>
</protein>
<dbReference type="GO" id="GO:0003964">
    <property type="term" value="F:RNA-directed DNA polymerase activity"/>
    <property type="evidence" value="ECO:0007669"/>
    <property type="project" value="UniProtKB-KW"/>
</dbReference>
<dbReference type="Pfam" id="PF17921">
    <property type="entry name" value="Integrase_H2C2"/>
    <property type="match status" value="1"/>
</dbReference>
<dbReference type="GO" id="GO:0004519">
    <property type="term" value="F:endonuclease activity"/>
    <property type="evidence" value="ECO:0007669"/>
    <property type="project" value="UniProtKB-KW"/>
</dbReference>
<evidence type="ECO:0000256" key="6">
    <source>
        <dbReference type="ARBA" id="ARBA00022801"/>
    </source>
</evidence>
<keyword evidence="2" id="KW-0808">Transferase</keyword>
<gene>
    <name evidence="9" type="ORF">BBRV_LOCUS117691</name>
</gene>
<dbReference type="GO" id="GO:0016787">
    <property type="term" value="F:hydrolase activity"/>
    <property type="evidence" value="ECO:0007669"/>
    <property type="project" value="UniProtKB-KW"/>
</dbReference>
<dbReference type="Gene3D" id="3.30.420.10">
    <property type="entry name" value="Ribonuclease H-like superfamily/Ribonuclease H"/>
    <property type="match status" value="1"/>
</dbReference>
<evidence type="ECO:0000256" key="7">
    <source>
        <dbReference type="ARBA" id="ARBA00022918"/>
    </source>
</evidence>